<organism evidence="2 3">
    <name type="scientific">Apostasia shenzhenica</name>
    <dbReference type="NCBI Taxonomy" id="1088818"/>
    <lineage>
        <taxon>Eukaryota</taxon>
        <taxon>Viridiplantae</taxon>
        <taxon>Streptophyta</taxon>
        <taxon>Embryophyta</taxon>
        <taxon>Tracheophyta</taxon>
        <taxon>Spermatophyta</taxon>
        <taxon>Magnoliopsida</taxon>
        <taxon>Liliopsida</taxon>
        <taxon>Asparagales</taxon>
        <taxon>Orchidaceae</taxon>
        <taxon>Apostasioideae</taxon>
        <taxon>Apostasia</taxon>
    </lineage>
</organism>
<gene>
    <name evidence="2" type="ORF">AXF42_Ash006768</name>
</gene>
<keyword evidence="1" id="KW-0732">Signal</keyword>
<keyword evidence="3" id="KW-1185">Reference proteome</keyword>
<feature type="chain" id="PRO_5014152715" evidence="1">
    <location>
        <begin position="31"/>
        <end position="132"/>
    </location>
</feature>
<dbReference type="EMBL" id="KZ451979">
    <property type="protein sequence ID" value="PKA55566.1"/>
    <property type="molecule type" value="Genomic_DNA"/>
</dbReference>
<dbReference type="Proteomes" id="UP000236161">
    <property type="component" value="Unassembled WGS sequence"/>
</dbReference>
<sequence>MASRGSHLLLLSHAAVLLLYASTATTGAQALRVTTRPRAAAGIAAVFAYNAVHGVQLNFIETLSSYLTHYSYMDYDFYYVTVLFNVHLDGSVTLPFPMTSIMTFAVPRDQYPLVQNIISGTFKFTRFAIYRH</sequence>
<reference evidence="2 3" key="1">
    <citation type="journal article" date="2017" name="Nature">
        <title>The Apostasia genome and the evolution of orchids.</title>
        <authorList>
            <person name="Zhang G.Q."/>
            <person name="Liu K.W."/>
            <person name="Li Z."/>
            <person name="Lohaus R."/>
            <person name="Hsiao Y.Y."/>
            <person name="Niu S.C."/>
            <person name="Wang J.Y."/>
            <person name="Lin Y.C."/>
            <person name="Xu Q."/>
            <person name="Chen L.J."/>
            <person name="Yoshida K."/>
            <person name="Fujiwara S."/>
            <person name="Wang Z.W."/>
            <person name="Zhang Y.Q."/>
            <person name="Mitsuda N."/>
            <person name="Wang M."/>
            <person name="Liu G.H."/>
            <person name="Pecoraro L."/>
            <person name="Huang H.X."/>
            <person name="Xiao X.J."/>
            <person name="Lin M."/>
            <person name="Wu X.Y."/>
            <person name="Wu W.L."/>
            <person name="Chen Y.Y."/>
            <person name="Chang S.B."/>
            <person name="Sakamoto S."/>
            <person name="Ohme-Takagi M."/>
            <person name="Yagi M."/>
            <person name="Zeng S.J."/>
            <person name="Shen C.Y."/>
            <person name="Yeh C.M."/>
            <person name="Luo Y.B."/>
            <person name="Tsai W.C."/>
            <person name="Van de Peer Y."/>
            <person name="Liu Z.J."/>
        </authorList>
    </citation>
    <scope>NUCLEOTIDE SEQUENCE [LARGE SCALE GENOMIC DNA]</scope>
    <source>
        <strain evidence="3">cv. Shenzhen</strain>
        <tissue evidence="2">Stem</tissue>
    </source>
</reference>
<dbReference type="AlphaFoldDB" id="A0A2I0AJB8"/>
<evidence type="ECO:0000313" key="3">
    <source>
        <dbReference type="Proteomes" id="UP000236161"/>
    </source>
</evidence>
<name>A0A2I0AJB8_9ASPA</name>
<feature type="signal peptide" evidence="1">
    <location>
        <begin position="1"/>
        <end position="30"/>
    </location>
</feature>
<accession>A0A2I0AJB8</accession>
<proteinExistence type="predicted"/>
<protein>
    <submittedName>
        <fullName evidence="2">Uncharacterized protein</fullName>
    </submittedName>
</protein>
<evidence type="ECO:0000313" key="2">
    <source>
        <dbReference type="EMBL" id="PKA55566.1"/>
    </source>
</evidence>
<evidence type="ECO:0000256" key="1">
    <source>
        <dbReference type="SAM" id="SignalP"/>
    </source>
</evidence>